<gene>
    <name evidence="4" type="ORF">COV91_02350</name>
</gene>
<feature type="signal peptide" evidence="3">
    <location>
        <begin position="1"/>
        <end position="22"/>
    </location>
</feature>
<evidence type="ECO:0000256" key="1">
    <source>
        <dbReference type="SAM" id="MobiDB-lite"/>
    </source>
</evidence>
<dbReference type="AlphaFoldDB" id="A0A2H0KBY1"/>
<evidence type="ECO:0000256" key="3">
    <source>
        <dbReference type="SAM" id="SignalP"/>
    </source>
</evidence>
<comment type="caution">
    <text evidence="4">The sequence shown here is derived from an EMBL/GenBank/DDBJ whole genome shotgun (WGS) entry which is preliminary data.</text>
</comment>
<keyword evidence="2" id="KW-0472">Membrane</keyword>
<evidence type="ECO:0000256" key="2">
    <source>
        <dbReference type="SAM" id="Phobius"/>
    </source>
</evidence>
<accession>A0A2H0KBY1</accession>
<protein>
    <recommendedName>
        <fullName evidence="6">DUF3999 family protein</fullName>
    </recommendedName>
</protein>
<evidence type="ECO:0000313" key="5">
    <source>
        <dbReference type="Proteomes" id="UP000229342"/>
    </source>
</evidence>
<proteinExistence type="predicted"/>
<feature type="region of interest" description="Disordered" evidence="1">
    <location>
        <begin position="435"/>
        <end position="466"/>
    </location>
</feature>
<reference evidence="4 5" key="1">
    <citation type="submission" date="2017-09" db="EMBL/GenBank/DDBJ databases">
        <title>Depth-based differentiation of microbial function through sediment-hosted aquifers and enrichment of novel symbionts in the deep terrestrial subsurface.</title>
        <authorList>
            <person name="Probst A.J."/>
            <person name="Ladd B."/>
            <person name="Jarett J.K."/>
            <person name="Geller-Mcgrath D.E."/>
            <person name="Sieber C.M."/>
            <person name="Emerson J.B."/>
            <person name="Anantharaman K."/>
            <person name="Thomas B.C."/>
            <person name="Malmstrom R."/>
            <person name="Stieglmeier M."/>
            <person name="Klingl A."/>
            <person name="Woyke T."/>
            <person name="Ryan C.M."/>
            <person name="Banfield J.F."/>
        </authorList>
    </citation>
    <scope>NUCLEOTIDE SEQUENCE [LARGE SCALE GENOMIC DNA]</scope>
    <source>
        <strain evidence="4">CG11_big_fil_rev_8_21_14_0_20_46_11</strain>
    </source>
</reference>
<dbReference type="Proteomes" id="UP000229342">
    <property type="component" value="Unassembled WGS sequence"/>
</dbReference>
<sequence>MNMKRTIFFLSILVLPLSVALADFSPADWAISRPLALPSLSAPEYIRVPLDSGVAGSSNGYRDLRVIKEPSEVEVPYQLVVEDASVTSEYVPARTLDTVSDGSGRLMFILDLGETGVLHSRLNIETFSKNYRRQVSVYASAALLPHGDSGWNMLTDTGYIFKFSDKTAGFATAKGEVTYPESSAQYLQVVVEGGTEGALSLTSAHVYRYNVSVGKKVTQDVGAEVNENTLDQTTEVIADLGASGIPTKSIQLFVQSAGNFSRSVTVFGGNNGETWSPIGRGYLSQIETAKFTGSSFSLSYPESTYRYYRAVIQNFDDVSLSIEPRARFEGVLRTVVFEATPGNAYALYYGNAKAYAPKYDLSRYFDYLDTTELKEGALGTVRENTEYVAPAEPVVPFTDRNKLLLNITLAFLCVLIAGVVFWYIWSHKRAEAVAQSASSTPPDVKEVSPTPTPVAPSTDTEQPPRV</sequence>
<keyword evidence="2" id="KW-0812">Transmembrane</keyword>
<keyword evidence="3" id="KW-0732">Signal</keyword>
<feature type="chain" id="PRO_5013688516" description="DUF3999 family protein" evidence="3">
    <location>
        <begin position="23"/>
        <end position="466"/>
    </location>
</feature>
<organism evidence="4 5">
    <name type="scientific">Candidatus Taylorbacteria bacterium CG11_big_fil_rev_8_21_14_0_20_46_11</name>
    <dbReference type="NCBI Taxonomy" id="1975025"/>
    <lineage>
        <taxon>Bacteria</taxon>
        <taxon>Candidatus Tayloriibacteriota</taxon>
    </lineage>
</organism>
<feature type="transmembrane region" description="Helical" evidence="2">
    <location>
        <begin position="403"/>
        <end position="425"/>
    </location>
</feature>
<keyword evidence="2" id="KW-1133">Transmembrane helix</keyword>
<dbReference type="EMBL" id="PCVG01000029">
    <property type="protein sequence ID" value="PIQ68768.1"/>
    <property type="molecule type" value="Genomic_DNA"/>
</dbReference>
<evidence type="ECO:0008006" key="6">
    <source>
        <dbReference type="Google" id="ProtNLM"/>
    </source>
</evidence>
<evidence type="ECO:0000313" key="4">
    <source>
        <dbReference type="EMBL" id="PIQ68768.1"/>
    </source>
</evidence>
<name>A0A2H0KBY1_9BACT</name>